<reference evidence="8 9" key="1">
    <citation type="journal article" date="2014" name="Int. J. Syst. Evol. Microbiol.">
        <title>Complete genome sequence of Corynebacterium casei LMG S-19264T (=DSM 44701T), isolated from a smear-ripened cheese.</title>
        <authorList>
            <consortium name="US DOE Joint Genome Institute (JGI-PGF)"/>
            <person name="Walter F."/>
            <person name="Albersmeier A."/>
            <person name="Kalinowski J."/>
            <person name="Ruckert C."/>
        </authorList>
    </citation>
    <scope>NUCLEOTIDE SEQUENCE [LARGE SCALE GENOMIC DNA]</scope>
    <source>
        <strain evidence="8 9">CGMCC 1.7286</strain>
    </source>
</reference>
<dbReference type="GO" id="GO:0090407">
    <property type="term" value="P:organophosphate biosynthetic process"/>
    <property type="evidence" value="ECO:0007669"/>
    <property type="project" value="UniProtKB-ARBA"/>
</dbReference>
<dbReference type="GO" id="GO:0010945">
    <property type="term" value="F:coenzyme A diphosphatase activity"/>
    <property type="evidence" value="ECO:0007669"/>
    <property type="project" value="InterPro"/>
</dbReference>
<name>A0A918DPN0_9GAMM</name>
<comment type="cofactor">
    <cofactor evidence="1">
        <name>Mn(2+)</name>
        <dbReference type="ChEBI" id="CHEBI:29035"/>
    </cofactor>
</comment>
<dbReference type="GO" id="GO:0034654">
    <property type="term" value="P:nucleobase-containing compound biosynthetic process"/>
    <property type="evidence" value="ECO:0007669"/>
    <property type="project" value="UniProtKB-ARBA"/>
</dbReference>
<dbReference type="NCBIfam" id="NF007980">
    <property type="entry name" value="PRK10707.1"/>
    <property type="match status" value="1"/>
</dbReference>
<dbReference type="InterPro" id="IPR045121">
    <property type="entry name" value="CoAse"/>
</dbReference>
<dbReference type="EMBL" id="BMLT01000002">
    <property type="protein sequence ID" value="GGO78558.1"/>
    <property type="molecule type" value="Genomic_DNA"/>
</dbReference>
<feature type="domain" description="Nudix hydrolase" evidence="7">
    <location>
        <begin position="25"/>
        <end position="156"/>
    </location>
</feature>
<evidence type="ECO:0000256" key="2">
    <source>
        <dbReference type="ARBA" id="ARBA00001946"/>
    </source>
</evidence>
<dbReference type="Pfam" id="PF00293">
    <property type="entry name" value="NUDIX"/>
    <property type="match status" value="1"/>
</dbReference>
<gene>
    <name evidence="8" type="ORF">GCM10011348_10750</name>
</gene>
<dbReference type="AlphaFoldDB" id="A0A918DPN0"/>
<dbReference type="Proteomes" id="UP000599578">
    <property type="component" value="Unassembled WGS sequence"/>
</dbReference>
<keyword evidence="6" id="KW-0464">Manganese</keyword>
<evidence type="ECO:0000259" key="7">
    <source>
        <dbReference type="PROSITE" id="PS51462"/>
    </source>
</evidence>
<dbReference type="PROSITE" id="PS51462">
    <property type="entry name" value="NUDIX"/>
    <property type="match status" value="1"/>
</dbReference>
<evidence type="ECO:0000313" key="8">
    <source>
        <dbReference type="EMBL" id="GGO78558.1"/>
    </source>
</evidence>
<dbReference type="GO" id="GO:0006790">
    <property type="term" value="P:sulfur compound metabolic process"/>
    <property type="evidence" value="ECO:0007669"/>
    <property type="project" value="UniProtKB-ARBA"/>
</dbReference>
<proteinExistence type="predicted"/>
<dbReference type="GO" id="GO:0042578">
    <property type="term" value="F:phosphoric ester hydrolase activity"/>
    <property type="evidence" value="ECO:0007669"/>
    <property type="project" value="UniProtKB-ARBA"/>
</dbReference>
<organism evidence="8 9">
    <name type="scientific">Marinobacterium nitratireducens</name>
    <dbReference type="NCBI Taxonomy" id="518897"/>
    <lineage>
        <taxon>Bacteria</taxon>
        <taxon>Pseudomonadati</taxon>
        <taxon>Pseudomonadota</taxon>
        <taxon>Gammaproteobacteria</taxon>
        <taxon>Oceanospirillales</taxon>
        <taxon>Oceanospirillaceae</taxon>
        <taxon>Marinobacterium</taxon>
    </lineage>
</organism>
<dbReference type="GO" id="GO:0006753">
    <property type="term" value="P:nucleoside phosphate metabolic process"/>
    <property type="evidence" value="ECO:0007669"/>
    <property type="project" value="UniProtKB-ARBA"/>
</dbReference>
<keyword evidence="3" id="KW-0479">Metal-binding</keyword>
<keyword evidence="4" id="KW-0378">Hydrolase</keyword>
<comment type="cofactor">
    <cofactor evidence="2">
        <name>Mg(2+)</name>
        <dbReference type="ChEBI" id="CHEBI:18420"/>
    </cofactor>
</comment>
<dbReference type="PANTHER" id="PTHR12992">
    <property type="entry name" value="NUDIX HYDROLASE"/>
    <property type="match status" value="1"/>
</dbReference>
<sequence>MRIPMLELLRHRLTSYRPRQLETMKSRAGVLIALTDEPDPQVILTRRASHLSTHRGEVAFPGGKQDATDPDLLYTALREAEEEVGLDPALVDVVGPLGQVMSKHLIQVTPFVGVVPPDVVLSPNPHELESLFRVPLSFFLEDRRQRTDVVEFRGKTHYVPAYRFGDYIIWGLTAYMLVELLNVGFDARIPMKPRPEHQETPASGTLR</sequence>
<dbReference type="GO" id="GO:0046872">
    <property type="term" value="F:metal ion binding"/>
    <property type="evidence" value="ECO:0007669"/>
    <property type="project" value="UniProtKB-KW"/>
</dbReference>
<dbReference type="Gene3D" id="3.90.79.10">
    <property type="entry name" value="Nucleoside Triphosphate Pyrophosphohydrolase"/>
    <property type="match status" value="1"/>
</dbReference>
<evidence type="ECO:0000256" key="6">
    <source>
        <dbReference type="ARBA" id="ARBA00023211"/>
    </source>
</evidence>
<dbReference type="CDD" id="cd03426">
    <property type="entry name" value="NUDIX_CoAse_Nudt7"/>
    <property type="match status" value="1"/>
</dbReference>
<dbReference type="SUPFAM" id="SSF55811">
    <property type="entry name" value="Nudix"/>
    <property type="match status" value="1"/>
</dbReference>
<comment type="caution">
    <text evidence="8">The sequence shown here is derived from an EMBL/GenBank/DDBJ whole genome shotgun (WGS) entry which is preliminary data.</text>
</comment>
<dbReference type="PANTHER" id="PTHR12992:SF11">
    <property type="entry name" value="MITOCHONDRIAL COENZYME A DIPHOSPHATASE NUDT8"/>
    <property type="match status" value="1"/>
</dbReference>
<evidence type="ECO:0000256" key="3">
    <source>
        <dbReference type="ARBA" id="ARBA00022723"/>
    </source>
</evidence>
<evidence type="ECO:0000256" key="5">
    <source>
        <dbReference type="ARBA" id="ARBA00022842"/>
    </source>
</evidence>
<evidence type="ECO:0000256" key="1">
    <source>
        <dbReference type="ARBA" id="ARBA00001936"/>
    </source>
</evidence>
<keyword evidence="9" id="KW-1185">Reference proteome</keyword>
<dbReference type="InterPro" id="IPR000086">
    <property type="entry name" value="NUDIX_hydrolase_dom"/>
</dbReference>
<protein>
    <submittedName>
        <fullName evidence="8">Coenzyme A pyrophosphatase</fullName>
    </submittedName>
</protein>
<dbReference type="InterPro" id="IPR015797">
    <property type="entry name" value="NUDIX_hydrolase-like_dom_sf"/>
</dbReference>
<dbReference type="FunFam" id="3.90.79.10:FF:000036">
    <property type="entry name" value="Nudix hydrolase 11"/>
    <property type="match status" value="1"/>
</dbReference>
<dbReference type="GO" id="GO:0005737">
    <property type="term" value="C:cytoplasm"/>
    <property type="evidence" value="ECO:0007669"/>
    <property type="project" value="UniProtKB-ARBA"/>
</dbReference>
<keyword evidence="5" id="KW-0460">Magnesium</keyword>
<evidence type="ECO:0000256" key="4">
    <source>
        <dbReference type="ARBA" id="ARBA00022801"/>
    </source>
</evidence>
<evidence type="ECO:0000313" key="9">
    <source>
        <dbReference type="Proteomes" id="UP000599578"/>
    </source>
</evidence>
<accession>A0A918DPN0</accession>